<feature type="transmembrane region" description="Helical" evidence="2">
    <location>
        <begin position="162"/>
        <end position="182"/>
    </location>
</feature>
<comment type="caution">
    <text evidence="4">The sequence shown here is derived from an EMBL/GenBank/DDBJ whole genome shotgun (WGS) entry which is preliminary data.</text>
</comment>
<feature type="transmembrane region" description="Helical" evidence="2">
    <location>
        <begin position="222"/>
        <end position="242"/>
    </location>
</feature>
<gene>
    <name evidence="4" type="ORF">RM844_29850</name>
</gene>
<keyword evidence="2" id="KW-1133">Transmembrane helix</keyword>
<evidence type="ECO:0000313" key="5">
    <source>
        <dbReference type="Proteomes" id="UP001183410"/>
    </source>
</evidence>
<keyword evidence="2" id="KW-0472">Membrane</keyword>
<dbReference type="Proteomes" id="UP001183410">
    <property type="component" value="Unassembled WGS sequence"/>
</dbReference>
<sequence length="256" mass="27043">MSVVLEHAESGRPTTGAPAARPTHDPAQPADQHGRYGQHGGQHDGSAPYGGLGPVGREAWLVAAAKAPWRGLGLGLVSLLVSVPLFSLLMVSIGLIPVGIGLYTTPVLLGALRHFADWRRSLVARWGGVPLPAPRRAHWAPGTVAPVRTLVLLRDPSTWRQLWWLLTDMTAGSVTALLPFGLLAHGAYGWVLAAGVWEPIHDADGAFWYAFVQVQGQGDANLAALVGTGTAVLGLLAGRALLRGHFAVTRSMLRNA</sequence>
<feature type="region of interest" description="Disordered" evidence="1">
    <location>
        <begin position="1"/>
        <end position="49"/>
    </location>
</feature>
<dbReference type="EMBL" id="JAVREO010000028">
    <property type="protein sequence ID" value="MDT0270483.1"/>
    <property type="molecule type" value="Genomic_DNA"/>
</dbReference>
<evidence type="ECO:0000259" key="3">
    <source>
        <dbReference type="Pfam" id="PF13796"/>
    </source>
</evidence>
<name>A0ABU2JZQ9_9ACTN</name>
<evidence type="ECO:0000256" key="1">
    <source>
        <dbReference type="SAM" id="MobiDB-lite"/>
    </source>
</evidence>
<reference evidence="5" key="1">
    <citation type="submission" date="2023-07" db="EMBL/GenBank/DDBJ databases">
        <title>30 novel species of actinomycetes from the DSMZ collection.</title>
        <authorList>
            <person name="Nouioui I."/>
        </authorList>
    </citation>
    <scope>NUCLEOTIDE SEQUENCE [LARGE SCALE GENOMIC DNA]</scope>
    <source>
        <strain evidence="5">DSM 44915</strain>
    </source>
</reference>
<dbReference type="InterPro" id="IPR025828">
    <property type="entry name" value="Put_sensor_dom"/>
</dbReference>
<organism evidence="4 5">
    <name type="scientific">Streptomyces chisholmiae</name>
    <dbReference type="NCBI Taxonomy" id="3075540"/>
    <lineage>
        <taxon>Bacteria</taxon>
        <taxon>Bacillati</taxon>
        <taxon>Actinomycetota</taxon>
        <taxon>Actinomycetes</taxon>
        <taxon>Kitasatosporales</taxon>
        <taxon>Streptomycetaceae</taxon>
        <taxon>Streptomyces</taxon>
    </lineage>
</organism>
<feature type="transmembrane region" description="Helical" evidence="2">
    <location>
        <begin position="85"/>
        <end position="112"/>
    </location>
</feature>
<evidence type="ECO:0000313" key="4">
    <source>
        <dbReference type="EMBL" id="MDT0270483.1"/>
    </source>
</evidence>
<feature type="compositionally biased region" description="Basic and acidic residues" evidence="1">
    <location>
        <begin position="1"/>
        <end position="10"/>
    </location>
</feature>
<accession>A0ABU2JZQ9</accession>
<feature type="domain" description="Putative sensor" evidence="3">
    <location>
        <begin position="77"/>
        <end position="253"/>
    </location>
</feature>
<evidence type="ECO:0000256" key="2">
    <source>
        <dbReference type="SAM" id="Phobius"/>
    </source>
</evidence>
<keyword evidence="5" id="KW-1185">Reference proteome</keyword>
<proteinExistence type="predicted"/>
<dbReference type="RefSeq" id="WP_311670549.1">
    <property type="nucleotide sequence ID" value="NZ_JAVREO010000028.1"/>
</dbReference>
<protein>
    <submittedName>
        <fullName evidence="4">Sensor domain-containing protein</fullName>
    </submittedName>
</protein>
<keyword evidence="2" id="KW-0812">Transmembrane</keyword>
<dbReference type="Pfam" id="PF13796">
    <property type="entry name" value="Sensor"/>
    <property type="match status" value="1"/>
</dbReference>